<organism evidence="8 9">
    <name type="scientific">Deefgea chitinilytica</name>
    <dbReference type="NCBI Taxonomy" id="570276"/>
    <lineage>
        <taxon>Bacteria</taxon>
        <taxon>Pseudomonadati</taxon>
        <taxon>Pseudomonadota</taxon>
        <taxon>Betaproteobacteria</taxon>
        <taxon>Neisseriales</taxon>
        <taxon>Chitinibacteraceae</taxon>
        <taxon>Deefgea</taxon>
    </lineage>
</organism>
<keyword evidence="4 6" id="KW-1133">Transmembrane helix</keyword>
<protein>
    <submittedName>
        <fullName evidence="8">Sulfatase-like hydrolase/transferase</fullName>
    </submittedName>
</protein>
<dbReference type="PANTHER" id="PTHR47371:SF3">
    <property type="entry name" value="PHOSPHOGLYCEROL TRANSFERASE I"/>
    <property type="match status" value="1"/>
</dbReference>
<feature type="domain" description="Sulfatase N-terminal" evidence="7">
    <location>
        <begin position="220"/>
        <end position="486"/>
    </location>
</feature>
<evidence type="ECO:0000313" key="8">
    <source>
        <dbReference type="EMBL" id="MBM5572615.1"/>
    </source>
</evidence>
<evidence type="ECO:0000313" key="9">
    <source>
        <dbReference type="Proteomes" id="UP001195660"/>
    </source>
</evidence>
<dbReference type="InterPro" id="IPR017850">
    <property type="entry name" value="Alkaline_phosphatase_core_sf"/>
</dbReference>
<feature type="transmembrane region" description="Helical" evidence="6">
    <location>
        <begin position="12"/>
        <end position="32"/>
    </location>
</feature>
<feature type="transmembrane region" description="Helical" evidence="6">
    <location>
        <begin position="44"/>
        <end position="67"/>
    </location>
</feature>
<comment type="subcellular location">
    <subcellularLocation>
        <location evidence="1">Cell membrane</location>
        <topology evidence="1">Multi-pass membrane protein</topology>
    </subcellularLocation>
</comment>
<feature type="transmembrane region" description="Helical" evidence="6">
    <location>
        <begin position="131"/>
        <end position="148"/>
    </location>
</feature>
<proteinExistence type="predicted"/>
<dbReference type="RefSeq" id="WP_203571945.1">
    <property type="nucleotide sequence ID" value="NZ_WOFE01000009.1"/>
</dbReference>
<evidence type="ECO:0000256" key="4">
    <source>
        <dbReference type="ARBA" id="ARBA00022989"/>
    </source>
</evidence>
<gene>
    <name evidence="8" type="ORF">GM173_13660</name>
</gene>
<dbReference type="InterPro" id="IPR050448">
    <property type="entry name" value="OpgB/LTA_synthase_biosynth"/>
</dbReference>
<keyword evidence="3 6" id="KW-0812">Transmembrane</keyword>
<evidence type="ECO:0000256" key="6">
    <source>
        <dbReference type="SAM" id="Phobius"/>
    </source>
</evidence>
<evidence type="ECO:0000256" key="5">
    <source>
        <dbReference type="ARBA" id="ARBA00023136"/>
    </source>
</evidence>
<comment type="caution">
    <text evidence="8">The sequence shown here is derived from an EMBL/GenBank/DDBJ whole genome shotgun (WGS) entry which is preliminary data.</text>
</comment>
<keyword evidence="2" id="KW-1003">Cell membrane</keyword>
<dbReference type="CDD" id="cd16015">
    <property type="entry name" value="LTA_synthase"/>
    <property type="match status" value="1"/>
</dbReference>
<dbReference type="SUPFAM" id="SSF53649">
    <property type="entry name" value="Alkaline phosphatase-like"/>
    <property type="match status" value="1"/>
</dbReference>
<evidence type="ECO:0000256" key="3">
    <source>
        <dbReference type="ARBA" id="ARBA00022692"/>
    </source>
</evidence>
<name>A0ABS2CEQ0_9NEIS</name>
<evidence type="ECO:0000256" key="2">
    <source>
        <dbReference type="ARBA" id="ARBA00022475"/>
    </source>
</evidence>
<accession>A0ABS2CEQ0</accession>
<sequence>MKSPALFSTPLAQRMLQVALPLFALVAGRIWVDTQWNMPRIAFSMLLFFFLAALLQRWAAVVAALAIEGLLLNISYLKEDATSEPLLGVDLFEVGQGMALTGYMDWHIWVYGLITIAALGYGLWRHPSFSKRRIGLALILCILIAMQLDRTGKMSAYAQPLMTQYLGSHYSNYNFRVNAKHNGILGHLLLTAETAHKPKAGQHQFYSQTLASAEQPSSPDIVVVMCESCYTEARLPTKMAELAQAGFSEARVISPVYGGGTAEAEFEALTGLSAYTLPGIDFQNFAGQFSDKINALPHALSDVGYTTIGMHNYFGTFWKREKVYPKMGFQRIAFVDQMYWKRSDGWPKDFSLYNQALAHYNVAPAGKKQFMFLVTVNTHGPFIQQDDSGIGQYQVRLGQAMDDFQAFVQQIEASAKKRKRDVIIVIFGDHKPGLNQEFYERGIFDNGFFSNRDPKNLQFKNILNPEQTRIRGDVPLFIKDSRHPEQAKVLAEKLQNRPLFCLPAELARLTQNSDPFYDAVAQHCAENTAFYTQDLWWRSVFPEAVYAERLFAEVE</sequence>
<dbReference type="Pfam" id="PF00884">
    <property type="entry name" value="Sulfatase"/>
    <property type="match status" value="1"/>
</dbReference>
<keyword evidence="9" id="KW-1185">Reference proteome</keyword>
<evidence type="ECO:0000256" key="1">
    <source>
        <dbReference type="ARBA" id="ARBA00004651"/>
    </source>
</evidence>
<dbReference type="EMBL" id="WOFE01000009">
    <property type="protein sequence ID" value="MBM5572615.1"/>
    <property type="molecule type" value="Genomic_DNA"/>
</dbReference>
<dbReference type="InterPro" id="IPR000917">
    <property type="entry name" value="Sulfatase_N"/>
</dbReference>
<evidence type="ECO:0000259" key="7">
    <source>
        <dbReference type="Pfam" id="PF00884"/>
    </source>
</evidence>
<keyword evidence="5 6" id="KW-0472">Membrane</keyword>
<dbReference type="PANTHER" id="PTHR47371">
    <property type="entry name" value="LIPOTEICHOIC ACID SYNTHASE"/>
    <property type="match status" value="1"/>
</dbReference>
<feature type="transmembrane region" description="Helical" evidence="6">
    <location>
        <begin position="106"/>
        <end position="124"/>
    </location>
</feature>
<reference evidence="8 9" key="1">
    <citation type="submission" date="2019-11" db="EMBL/GenBank/DDBJ databases">
        <title>Novel Deefgea species.</title>
        <authorList>
            <person name="Han J.-H."/>
        </authorList>
    </citation>
    <scope>NUCLEOTIDE SEQUENCE [LARGE SCALE GENOMIC DNA]</scope>
    <source>
        <strain evidence="8 9">LMG 24817</strain>
    </source>
</reference>
<dbReference type="Proteomes" id="UP001195660">
    <property type="component" value="Unassembled WGS sequence"/>
</dbReference>
<dbReference type="Gene3D" id="3.40.720.10">
    <property type="entry name" value="Alkaline Phosphatase, subunit A"/>
    <property type="match status" value="1"/>
</dbReference>